<feature type="non-terminal residue" evidence="1">
    <location>
        <position position="1"/>
    </location>
</feature>
<sequence length="64" mass="7089">VVLPFDYASTKSRETFDVSSRGGCTWQTLFSQPTTVTDSMCAAIAVYPPQTGRLCPHRHKQAEI</sequence>
<accession>A0A2J6SNV6</accession>
<protein>
    <submittedName>
        <fullName evidence="1">Uncharacterized protein</fullName>
    </submittedName>
</protein>
<dbReference type="InParanoid" id="A0A2J6SNV6"/>
<evidence type="ECO:0000313" key="2">
    <source>
        <dbReference type="Proteomes" id="UP000235371"/>
    </source>
</evidence>
<name>A0A2J6SNV6_9HELO</name>
<reference evidence="1 2" key="1">
    <citation type="submission" date="2016-04" db="EMBL/GenBank/DDBJ databases">
        <title>A degradative enzymes factory behind the ericoid mycorrhizal symbiosis.</title>
        <authorList>
            <consortium name="DOE Joint Genome Institute"/>
            <person name="Martino E."/>
            <person name="Morin E."/>
            <person name="Grelet G."/>
            <person name="Kuo A."/>
            <person name="Kohler A."/>
            <person name="Daghino S."/>
            <person name="Barry K."/>
            <person name="Choi C."/>
            <person name="Cichocki N."/>
            <person name="Clum A."/>
            <person name="Copeland A."/>
            <person name="Hainaut M."/>
            <person name="Haridas S."/>
            <person name="Labutti K."/>
            <person name="Lindquist E."/>
            <person name="Lipzen A."/>
            <person name="Khouja H.-R."/>
            <person name="Murat C."/>
            <person name="Ohm R."/>
            <person name="Olson A."/>
            <person name="Spatafora J."/>
            <person name="Veneault-Fourrey C."/>
            <person name="Henrissat B."/>
            <person name="Grigoriev I."/>
            <person name="Martin F."/>
            <person name="Perotto S."/>
        </authorList>
    </citation>
    <scope>NUCLEOTIDE SEQUENCE [LARGE SCALE GENOMIC DNA]</scope>
    <source>
        <strain evidence="1 2">E</strain>
    </source>
</reference>
<dbReference type="Proteomes" id="UP000235371">
    <property type="component" value="Unassembled WGS sequence"/>
</dbReference>
<keyword evidence="2" id="KW-1185">Reference proteome</keyword>
<gene>
    <name evidence="1" type="ORF">K444DRAFT_543610</name>
</gene>
<dbReference type="EMBL" id="KZ613905">
    <property type="protein sequence ID" value="PMD52428.1"/>
    <property type="molecule type" value="Genomic_DNA"/>
</dbReference>
<evidence type="ECO:0000313" key="1">
    <source>
        <dbReference type="EMBL" id="PMD52428.1"/>
    </source>
</evidence>
<dbReference type="GeneID" id="36584056"/>
<proteinExistence type="predicted"/>
<dbReference type="AlphaFoldDB" id="A0A2J6SNV6"/>
<dbReference type="OrthoDB" id="445803at2759"/>
<dbReference type="RefSeq" id="XP_024729332.1">
    <property type="nucleotide sequence ID" value="XM_024875977.1"/>
</dbReference>
<organism evidence="1 2">
    <name type="scientific">Hyaloscypha bicolor E</name>
    <dbReference type="NCBI Taxonomy" id="1095630"/>
    <lineage>
        <taxon>Eukaryota</taxon>
        <taxon>Fungi</taxon>
        <taxon>Dikarya</taxon>
        <taxon>Ascomycota</taxon>
        <taxon>Pezizomycotina</taxon>
        <taxon>Leotiomycetes</taxon>
        <taxon>Helotiales</taxon>
        <taxon>Hyaloscyphaceae</taxon>
        <taxon>Hyaloscypha</taxon>
        <taxon>Hyaloscypha bicolor</taxon>
    </lineage>
</organism>